<evidence type="ECO:0000256" key="3">
    <source>
        <dbReference type="ARBA" id="ARBA00022553"/>
    </source>
</evidence>
<evidence type="ECO:0000259" key="11">
    <source>
        <dbReference type="Pfam" id="PF02518"/>
    </source>
</evidence>
<evidence type="ECO:0000256" key="5">
    <source>
        <dbReference type="ARBA" id="ARBA00022741"/>
    </source>
</evidence>
<protein>
    <recommendedName>
        <fullName evidence="2">histidine kinase</fullName>
        <ecNumber evidence="2">2.7.13.3</ecNumber>
    </recommendedName>
</protein>
<feature type="transmembrane region" description="Helical" evidence="10">
    <location>
        <begin position="162"/>
        <end position="180"/>
    </location>
</feature>
<evidence type="ECO:0000256" key="7">
    <source>
        <dbReference type="ARBA" id="ARBA00022840"/>
    </source>
</evidence>
<dbReference type="InterPro" id="IPR011712">
    <property type="entry name" value="Sig_transdc_His_kin_sub3_dim/P"/>
</dbReference>
<dbReference type="Proteomes" id="UP000295818">
    <property type="component" value="Unassembled WGS sequence"/>
</dbReference>
<dbReference type="EC" id="2.7.13.3" evidence="2"/>
<keyword evidence="14" id="KW-1185">Reference proteome</keyword>
<keyword evidence="6 13" id="KW-0418">Kinase</keyword>
<proteinExistence type="predicted"/>
<dbReference type="Gene3D" id="3.30.565.10">
    <property type="entry name" value="Histidine kinase-like ATPase, C-terminal domain"/>
    <property type="match status" value="1"/>
</dbReference>
<sequence>METQAPTTQPEAPASPPAVPRRPRLWAEALFLTVVLVVMLTTATVREGHAEFPSATLLAFTVVAWLPLLLRTRWPLAALAGVVTAESLHLILVPYIDPGLTLTAPLAMGAYQPVPLATMVAAWTVAARRPRRIGWPAGLGAAVVLFAVAVIARPLALLATDLVMFQLVVIATAAGSLVTARRERREQAERERRTEIRQHIVDERLRIARDLHDTLAHHLTVVNAQAGVANHLLSTNPTAAATALTDITKHTMRALDELRATIGLLRYDTDFGNRAADTSDGLRPVPGLDRLDELLAGSRSAGVDLSLTVVGTPLQLPGSVDVAAYRIVQEALTNVAKHAPGATAEVTLTWSPTQLDLEIRNSPTVDRHRTESAPGTGHGLIGMRERAHACGGDVTTQPRPDGGYLVHATLPAAGRATSPVSRSTPKR</sequence>
<feature type="transmembrane region" description="Helical" evidence="10">
    <location>
        <begin position="108"/>
        <end position="126"/>
    </location>
</feature>
<dbReference type="SUPFAM" id="SSF55874">
    <property type="entry name" value="ATPase domain of HSP90 chaperone/DNA topoisomerase II/histidine kinase"/>
    <property type="match status" value="1"/>
</dbReference>
<dbReference type="Pfam" id="PF07730">
    <property type="entry name" value="HisKA_3"/>
    <property type="match status" value="1"/>
</dbReference>
<dbReference type="RefSeq" id="WP_158292739.1">
    <property type="nucleotide sequence ID" value="NZ_SLWM01000001.1"/>
</dbReference>
<feature type="compositionally biased region" description="Polar residues" evidence="9">
    <location>
        <begin position="418"/>
        <end position="427"/>
    </location>
</feature>
<feature type="domain" description="Signal transduction histidine kinase subgroup 3 dimerisation and phosphoacceptor" evidence="12">
    <location>
        <begin position="203"/>
        <end position="267"/>
    </location>
</feature>
<gene>
    <name evidence="13" type="ORF">EV644_101969</name>
</gene>
<dbReference type="InterPro" id="IPR050482">
    <property type="entry name" value="Sensor_HK_TwoCompSys"/>
</dbReference>
<keyword evidence="5" id="KW-0547">Nucleotide-binding</keyword>
<evidence type="ECO:0000256" key="6">
    <source>
        <dbReference type="ARBA" id="ARBA00022777"/>
    </source>
</evidence>
<keyword evidence="10" id="KW-0812">Transmembrane</keyword>
<comment type="catalytic activity">
    <reaction evidence="1">
        <text>ATP + protein L-histidine = ADP + protein N-phospho-L-histidine.</text>
        <dbReference type="EC" id="2.7.13.3"/>
    </reaction>
</comment>
<reference evidence="13 14" key="1">
    <citation type="journal article" date="2015" name="Stand. Genomic Sci.">
        <title>Genomic Encyclopedia of Bacterial and Archaeal Type Strains, Phase III: the genomes of soil and plant-associated and newly described type strains.</title>
        <authorList>
            <person name="Whitman W.B."/>
            <person name="Woyke T."/>
            <person name="Klenk H.P."/>
            <person name="Zhou Y."/>
            <person name="Lilburn T.G."/>
            <person name="Beck B.J."/>
            <person name="De Vos P."/>
            <person name="Vandamme P."/>
            <person name="Eisen J.A."/>
            <person name="Garrity G."/>
            <person name="Hugenholtz P."/>
            <person name="Kyrpides N.C."/>
        </authorList>
    </citation>
    <scope>NUCLEOTIDE SEQUENCE [LARGE SCALE GENOMIC DNA]</scope>
    <source>
        <strain evidence="13 14">VKM Ac-2538</strain>
    </source>
</reference>
<evidence type="ECO:0000256" key="1">
    <source>
        <dbReference type="ARBA" id="ARBA00000085"/>
    </source>
</evidence>
<dbReference type="InterPro" id="IPR003594">
    <property type="entry name" value="HATPase_dom"/>
</dbReference>
<dbReference type="CDD" id="cd16917">
    <property type="entry name" value="HATPase_UhpB-NarQ-NarX-like"/>
    <property type="match status" value="1"/>
</dbReference>
<evidence type="ECO:0000256" key="8">
    <source>
        <dbReference type="ARBA" id="ARBA00023012"/>
    </source>
</evidence>
<evidence type="ECO:0000313" key="14">
    <source>
        <dbReference type="Proteomes" id="UP000295818"/>
    </source>
</evidence>
<dbReference type="PANTHER" id="PTHR24421">
    <property type="entry name" value="NITRATE/NITRITE SENSOR PROTEIN NARX-RELATED"/>
    <property type="match status" value="1"/>
</dbReference>
<organism evidence="13 14">
    <name type="scientific">Kribbella orskensis</name>
    <dbReference type="NCBI Taxonomy" id="2512216"/>
    <lineage>
        <taxon>Bacteria</taxon>
        <taxon>Bacillati</taxon>
        <taxon>Actinomycetota</taxon>
        <taxon>Actinomycetes</taxon>
        <taxon>Propionibacteriales</taxon>
        <taxon>Kribbellaceae</taxon>
        <taxon>Kribbella</taxon>
    </lineage>
</organism>
<comment type="caution">
    <text evidence="13">The sequence shown here is derived from an EMBL/GenBank/DDBJ whole genome shotgun (WGS) entry which is preliminary data.</text>
</comment>
<feature type="transmembrane region" description="Helical" evidence="10">
    <location>
        <begin position="133"/>
        <end position="156"/>
    </location>
</feature>
<dbReference type="EMBL" id="SLWM01000001">
    <property type="protein sequence ID" value="TCO32325.1"/>
    <property type="molecule type" value="Genomic_DNA"/>
</dbReference>
<dbReference type="InterPro" id="IPR036890">
    <property type="entry name" value="HATPase_C_sf"/>
</dbReference>
<dbReference type="GO" id="GO:0016301">
    <property type="term" value="F:kinase activity"/>
    <property type="evidence" value="ECO:0007669"/>
    <property type="project" value="UniProtKB-KW"/>
</dbReference>
<feature type="transmembrane region" description="Helical" evidence="10">
    <location>
        <begin position="52"/>
        <end position="70"/>
    </location>
</feature>
<feature type="domain" description="Histidine kinase/HSP90-like ATPase" evidence="11">
    <location>
        <begin position="323"/>
        <end position="412"/>
    </location>
</feature>
<feature type="transmembrane region" description="Helical" evidence="10">
    <location>
        <begin position="77"/>
        <end position="96"/>
    </location>
</feature>
<keyword evidence="3" id="KW-0597">Phosphoprotein</keyword>
<dbReference type="PANTHER" id="PTHR24421:SF10">
    <property type="entry name" value="NITRATE_NITRITE SENSOR PROTEIN NARQ"/>
    <property type="match status" value="1"/>
</dbReference>
<name>A0ABY2BVN5_9ACTN</name>
<evidence type="ECO:0000256" key="10">
    <source>
        <dbReference type="SAM" id="Phobius"/>
    </source>
</evidence>
<feature type="transmembrane region" description="Helical" evidence="10">
    <location>
        <begin position="25"/>
        <end position="46"/>
    </location>
</feature>
<accession>A0ABY2BVN5</accession>
<keyword evidence="10" id="KW-0472">Membrane</keyword>
<evidence type="ECO:0000256" key="2">
    <source>
        <dbReference type="ARBA" id="ARBA00012438"/>
    </source>
</evidence>
<evidence type="ECO:0000259" key="12">
    <source>
        <dbReference type="Pfam" id="PF07730"/>
    </source>
</evidence>
<dbReference type="Pfam" id="PF02518">
    <property type="entry name" value="HATPase_c"/>
    <property type="match status" value="1"/>
</dbReference>
<keyword evidence="4" id="KW-0808">Transferase</keyword>
<keyword evidence="8" id="KW-0902">Two-component regulatory system</keyword>
<feature type="region of interest" description="Disordered" evidence="9">
    <location>
        <begin position="1"/>
        <end position="20"/>
    </location>
</feature>
<keyword evidence="10" id="KW-1133">Transmembrane helix</keyword>
<evidence type="ECO:0000256" key="9">
    <source>
        <dbReference type="SAM" id="MobiDB-lite"/>
    </source>
</evidence>
<keyword evidence="7" id="KW-0067">ATP-binding</keyword>
<evidence type="ECO:0000313" key="13">
    <source>
        <dbReference type="EMBL" id="TCO32325.1"/>
    </source>
</evidence>
<dbReference type="Gene3D" id="1.20.5.1930">
    <property type="match status" value="1"/>
</dbReference>
<feature type="region of interest" description="Disordered" evidence="9">
    <location>
        <begin position="391"/>
        <end position="427"/>
    </location>
</feature>
<evidence type="ECO:0000256" key="4">
    <source>
        <dbReference type="ARBA" id="ARBA00022679"/>
    </source>
</evidence>